<dbReference type="AlphaFoldDB" id="A0A7Y4GQJ0"/>
<protein>
    <submittedName>
        <fullName evidence="1">Uncharacterized protein</fullName>
    </submittedName>
</protein>
<proteinExistence type="predicted"/>
<keyword evidence="2" id="KW-1185">Reference proteome</keyword>
<reference evidence="1 2" key="1">
    <citation type="submission" date="2020-03" db="EMBL/GenBank/DDBJ databases">
        <title>Bradyrhizobium diversity isolated from nodules of Indigofera sp.</title>
        <authorList>
            <person name="Klepa M."/>
            <person name="Helene L."/>
            <person name="Hungria M."/>
        </authorList>
    </citation>
    <scope>NUCLEOTIDE SEQUENCE [LARGE SCALE GENOMIC DNA]</scope>
    <source>
        <strain evidence="1 2">WSM 1791</strain>
    </source>
</reference>
<evidence type="ECO:0000313" key="2">
    <source>
        <dbReference type="Proteomes" id="UP000544122"/>
    </source>
</evidence>
<accession>A0A7Y4GQJ0</accession>
<sequence length="61" mass="6822">MTDAPFNVGDRVKKRSGYEYPGFIVSVFTNRAGAVRYVVEADHSAFSGMLHIFNGDQLEPR</sequence>
<dbReference type="EMBL" id="JAAVLX010000003">
    <property type="protein sequence ID" value="NOJ40135.1"/>
    <property type="molecule type" value="Genomic_DNA"/>
</dbReference>
<evidence type="ECO:0000313" key="1">
    <source>
        <dbReference type="EMBL" id="NOJ40135.1"/>
    </source>
</evidence>
<dbReference type="SUPFAM" id="SSF50090">
    <property type="entry name" value="Electron transport accessory proteins"/>
    <property type="match status" value="1"/>
</dbReference>
<name>A0A7Y4GQJ0_9BRAD</name>
<dbReference type="Proteomes" id="UP000544122">
    <property type="component" value="Unassembled WGS sequence"/>
</dbReference>
<dbReference type="InterPro" id="IPR008990">
    <property type="entry name" value="Elect_transpt_acc-like_dom_sf"/>
</dbReference>
<comment type="caution">
    <text evidence="1">The sequence shown here is derived from an EMBL/GenBank/DDBJ whole genome shotgun (WGS) entry which is preliminary data.</text>
</comment>
<gene>
    <name evidence="1" type="ORF">HCN58_11065</name>
</gene>
<dbReference type="RefSeq" id="WP_171579356.1">
    <property type="nucleotide sequence ID" value="NZ_JAAVLX010000003.1"/>
</dbReference>
<organism evidence="1 2">
    <name type="scientific">Bradyrhizobium australiense</name>
    <dbReference type="NCBI Taxonomy" id="2721161"/>
    <lineage>
        <taxon>Bacteria</taxon>
        <taxon>Pseudomonadati</taxon>
        <taxon>Pseudomonadota</taxon>
        <taxon>Alphaproteobacteria</taxon>
        <taxon>Hyphomicrobiales</taxon>
        <taxon>Nitrobacteraceae</taxon>
        <taxon>Bradyrhizobium</taxon>
    </lineage>
</organism>